<evidence type="ECO:0000313" key="2">
    <source>
        <dbReference type="Proteomes" id="UP001333110"/>
    </source>
</evidence>
<dbReference type="AlphaFoldDB" id="A0AAN7NXR2"/>
<keyword evidence="2" id="KW-1185">Reference proteome</keyword>
<gene>
    <name evidence="1" type="ORF">QYF61_020944</name>
</gene>
<organism evidence="1 2">
    <name type="scientific">Mycteria americana</name>
    <name type="common">Wood stork</name>
    <dbReference type="NCBI Taxonomy" id="33587"/>
    <lineage>
        <taxon>Eukaryota</taxon>
        <taxon>Metazoa</taxon>
        <taxon>Chordata</taxon>
        <taxon>Craniata</taxon>
        <taxon>Vertebrata</taxon>
        <taxon>Euteleostomi</taxon>
        <taxon>Archelosauria</taxon>
        <taxon>Archosauria</taxon>
        <taxon>Dinosauria</taxon>
        <taxon>Saurischia</taxon>
        <taxon>Theropoda</taxon>
        <taxon>Coelurosauria</taxon>
        <taxon>Aves</taxon>
        <taxon>Neognathae</taxon>
        <taxon>Neoaves</taxon>
        <taxon>Aequornithes</taxon>
        <taxon>Ciconiiformes</taxon>
        <taxon>Ciconiidae</taxon>
        <taxon>Mycteria</taxon>
    </lineage>
</organism>
<protein>
    <submittedName>
        <fullName evidence="1">Uncharacterized protein</fullName>
    </submittedName>
</protein>
<reference evidence="1 2" key="1">
    <citation type="journal article" date="2023" name="J. Hered.">
        <title>Chromosome-level genome of the wood stork (Mycteria americana) provides insight into avian chromosome evolution.</title>
        <authorList>
            <person name="Flamio R. Jr."/>
            <person name="Ramstad K.M."/>
        </authorList>
    </citation>
    <scope>NUCLEOTIDE SEQUENCE [LARGE SCALE GENOMIC DNA]</scope>
    <source>
        <strain evidence="1">JAX WOST 10</strain>
    </source>
</reference>
<dbReference type="Proteomes" id="UP001333110">
    <property type="component" value="Unassembled WGS sequence"/>
</dbReference>
<sequence length="232" mass="25554">MRVNKEESSSQWCPGWRLNHLPGQPVPMLDNPFSEVKFPNIQSKPPLAQLEAISSHPIPCYLGEETDPHLSTTSFQAVVESHKVSPQPPFRQTKQPQLPQPLLIRLLLQTLHQLRCPSLDTLQHLNVPLGVGGPKLNTVFESLVCSGRLGHHLPEQWATATKARSAHCQLYRWSARQIISVAGGTDGARWKAVQLTSDGGSFRELGRVSEEGETGSADGFQAVFVTLSGSHY</sequence>
<comment type="caution">
    <text evidence="1">The sequence shown here is derived from an EMBL/GenBank/DDBJ whole genome shotgun (WGS) entry which is preliminary data.</text>
</comment>
<evidence type="ECO:0000313" key="1">
    <source>
        <dbReference type="EMBL" id="KAK4832164.1"/>
    </source>
</evidence>
<name>A0AAN7NXR2_MYCAM</name>
<proteinExistence type="predicted"/>
<accession>A0AAN7NXR2</accession>
<dbReference type="EMBL" id="JAUNZN010000001">
    <property type="protein sequence ID" value="KAK4832164.1"/>
    <property type="molecule type" value="Genomic_DNA"/>
</dbReference>